<sequence length="142" mass="15316">MTHVNNAEGSAEREIVVEMADEQGRNRAPSAAGSISVNEQHRFLARSSKTRQDGVRDDGCCDGASSAADASTAITCLEDFSFKACQDEATTNDWSQLHDNFCIMDDELEYEDELELSVGSGSAPAAGGGDTFEQENEQLLME</sequence>
<evidence type="ECO:0000313" key="3">
    <source>
        <dbReference type="Proteomes" id="UP000268350"/>
    </source>
</evidence>
<protein>
    <submittedName>
        <fullName evidence="2">Uncharacterized protein</fullName>
    </submittedName>
</protein>
<dbReference type="Proteomes" id="UP000268350">
    <property type="component" value="Unassembled WGS sequence"/>
</dbReference>
<name>A0A3B0L0W1_DROGU</name>
<evidence type="ECO:0000256" key="1">
    <source>
        <dbReference type="SAM" id="MobiDB-lite"/>
    </source>
</evidence>
<gene>
    <name evidence="2" type="ORF">DGUA_6G020927</name>
</gene>
<proteinExistence type="predicted"/>
<reference evidence="3" key="1">
    <citation type="submission" date="2018-01" db="EMBL/GenBank/DDBJ databases">
        <authorList>
            <person name="Alioto T."/>
            <person name="Alioto T."/>
        </authorList>
    </citation>
    <scope>NUCLEOTIDE SEQUENCE [LARGE SCALE GENOMIC DNA]</scope>
</reference>
<feature type="region of interest" description="Disordered" evidence="1">
    <location>
        <begin position="119"/>
        <end position="142"/>
    </location>
</feature>
<dbReference type="EMBL" id="OUUW01000053">
    <property type="protein sequence ID" value="SPP90038.1"/>
    <property type="molecule type" value="Genomic_DNA"/>
</dbReference>
<accession>A0A3B0L0W1</accession>
<feature type="non-terminal residue" evidence="2">
    <location>
        <position position="142"/>
    </location>
</feature>
<organism evidence="2 3">
    <name type="scientific">Drosophila guanche</name>
    <name type="common">Fruit fly</name>
    <dbReference type="NCBI Taxonomy" id="7266"/>
    <lineage>
        <taxon>Eukaryota</taxon>
        <taxon>Metazoa</taxon>
        <taxon>Ecdysozoa</taxon>
        <taxon>Arthropoda</taxon>
        <taxon>Hexapoda</taxon>
        <taxon>Insecta</taxon>
        <taxon>Pterygota</taxon>
        <taxon>Neoptera</taxon>
        <taxon>Endopterygota</taxon>
        <taxon>Diptera</taxon>
        <taxon>Brachycera</taxon>
        <taxon>Muscomorpha</taxon>
        <taxon>Ephydroidea</taxon>
        <taxon>Drosophilidae</taxon>
        <taxon>Drosophila</taxon>
        <taxon>Sophophora</taxon>
    </lineage>
</organism>
<evidence type="ECO:0000313" key="2">
    <source>
        <dbReference type="EMBL" id="SPP90038.1"/>
    </source>
</evidence>
<keyword evidence="3" id="KW-1185">Reference proteome</keyword>
<dbReference type="AlphaFoldDB" id="A0A3B0L0W1"/>